<evidence type="ECO:0000256" key="1">
    <source>
        <dbReference type="SAM" id="MobiDB-lite"/>
    </source>
</evidence>
<sequence>MAWGTHTCSRPSAPGSPARNRAHSSVRSYTTSVEPVRIRISSLRTRSTVGCPAVEHIALVTGANRGIGAAIARELAAQDVAVLVAYLGEPGPDEVVEYLARGAT</sequence>
<organism evidence="2 3">
    <name type="scientific">Kutzneria viridogrisea</name>
    <dbReference type="NCBI Taxonomy" id="47990"/>
    <lineage>
        <taxon>Bacteria</taxon>
        <taxon>Bacillati</taxon>
        <taxon>Actinomycetota</taxon>
        <taxon>Actinomycetes</taxon>
        <taxon>Pseudonocardiales</taxon>
        <taxon>Pseudonocardiaceae</taxon>
        <taxon>Kutzneria</taxon>
    </lineage>
</organism>
<dbReference type="EMBL" id="JACJID010000002">
    <property type="protein sequence ID" value="MBA8925751.1"/>
    <property type="molecule type" value="Genomic_DNA"/>
</dbReference>
<feature type="region of interest" description="Disordered" evidence="1">
    <location>
        <begin position="1"/>
        <end position="29"/>
    </location>
</feature>
<accession>A0ABR6BFU5</accession>
<keyword evidence="3" id="KW-1185">Reference proteome</keyword>
<protein>
    <recommendedName>
        <fullName evidence="4">SDR family NAD(P)-dependent oxidoreductase</fullName>
    </recommendedName>
</protein>
<name>A0ABR6BFU5_9PSEU</name>
<dbReference type="InterPro" id="IPR002347">
    <property type="entry name" value="SDR_fam"/>
</dbReference>
<reference evidence="2 3" key="1">
    <citation type="submission" date="2020-08" db="EMBL/GenBank/DDBJ databases">
        <title>Genomic Encyclopedia of Archaeal and Bacterial Type Strains, Phase II (KMG-II): from individual species to whole genera.</title>
        <authorList>
            <person name="Goeker M."/>
        </authorList>
    </citation>
    <scope>NUCLEOTIDE SEQUENCE [LARGE SCALE GENOMIC DNA]</scope>
    <source>
        <strain evidence="2 3">DSM 43850</strain>
    </source>
</reference>
<gene>
    <name evidence="2" type="ORF">BC739_002950</name>
</gene>
<evidence type="ECO:0000313" key="2">
    <source>
        <dbReference type="EMBL" id="MBA8925751.1"/>
    </source>
</evidence>
<evidence type="ECO:0008006" key="4">
    <source>
        <dbReference type="Google" id="ProtNLM"/>
    </source>
</evidence>
<evidence type="ECO:0000313" key="3">
    <source>
        <dbReference type="Proteomes" id="UP000517916"/>
    </source>
</evidence>
<proteinExistence type="predicted"/>
<dbReference type="InterPro" id="IPR036291">
    <property type="entry name" value="NAD(P)-bd_dom_sf"/>
</dbReference>
<dbReference type="RefSeq" id="WP_318296251.1">
    <property type="nucleotide sequence ID" value="NZ_BAAABQ010000059.1"/>
</dbReference>
<dbReference type="Proteomes" id="UP000517916">
    <property type="component" value="Unassembled WGS sequence"/>
</dbReference>
<dbReference type="Pfam" id="PF00106">
    <property type="entry name" value="adh_short"/>
    <property type="match status" value="1"/>
</dbReference>
<comment type="caution">
    <text evidence="2">The sequence shown here is derived from an EMBL/GenBank/DDBJ whole genome shotgun (WGS) entry which is preliminary data.</text>
</comment>
<feature type="compositionally biased region" description="Polar residues" evidence="1">
    <location>
        <begin position="1"/>
        <end position="10"/>
    </location>
</feature>
<dbReference type="SUPFAM" id="SSF51735">
    <property type="entry name" value="NAD(P)-binding Rossmann-fold domains"/>
    <property type="match status" value="1"/>
</dbReference>
<dbReference type="Gene3D" id="3.40.50.720">
    <property type="entry name" value="NAD(P)-binding Rossmann-like Domain"/>
    <property type="match status" value="1"/>
</dbReference>